<gene>
    <name evidence="2" type="ORF">MSAN_01204300</name>
</gene>
<keyword evidence="3" id="KW-1185">Reference proteome</keyword>
<feature type="transmembrane region" description="Helical" evidence="1">
    <location>
        <begin position="32"/>
        <end position="55"/>
    </location>
</feature>
<feature type="transmembrane region" description="Helical" evidence="1">
    <location>
        <begin position="283"/>
        <end position="299"/>
    </location>
</feature>
<evidence type="ECO:0000313" key="2">
    <source>
        <dbReference type="EMBL" id="KAF7358655.1"/>
    </source>
</evidence>
<feature type="transmembrane region" description="Helical" evidence="1">
    <location>
        <begin position="190"/>
        <end position="212"/>
    </location>
</feature>
<feature type="transmembrane region" description="Helical" evidence="1">
    <location>
        <begin position="126"/>
        <end position="144"/>
    </location>
</feature>
<reference evidence="2" key="1">
    <citation type="submission" date="2020-05" db="EMBL/GenBank/DDBJ databases">
        <title>Mycena genomes resolve the evolution of fungal bioluminescence.</title>
        <authorList>
            <person name="Tsai I.J."/>
        </authorList>
    </citation>
    <scope>NUCLEOTIDE SEQUENCE</scope>
    <source>
        <strain evidence="2">160909Yilan</strain>
    </source>
</reference>
<sequence>MTSTSHPAGTGGLSRRDALLLEGYGRTLSQDVLSVIFEGVLFSAYVVFFIVALYSIIRRGVKSPRNVIMLVVVVALFGVALTQWVVDVFSVFKEIQYLLMATDIPLHHRRKLADEVFNNFFPFQETLFDLSLIVADAVLIWRTWAIYQGRIAAIVAPCFLLLSAFVFALIDMTCFLDVGPLPGGDQICPQAAVTMWALSVGTNVVCTSLVGFKAWQHRKMMKQLNMGGKTHRMSTEHIMSLLVDSGFIYCLVLLSQVVAYIYIDPGPASPWWYINEIFKETGQQILGIYPTLIIVIVNFKRTMWEEYPVTPANSAALNSSKWVINVNRDVEQSTFDSGPEVGSQPKTITRLERKDFGFQPRHASNTSMTEC</sequence>
<dbReference type="OrthoDB" id="2790304at2759"/>
<comment type="caution">
    <text evidence="2">The sequence shown here is derived from an EMBL/GenBank/DDBJ whole genome shotgun (WGS) entry which is preliminary data.</text>
</comment>
<evidence type="ECO:0000313" key="3">
    <source>
        <dbReference type="Proteomes" id="UP000623467"/>
    </source>
</evidence>
<keyword evidence="1" id="KW-0812">Transmembrane</keyword>
<feature type="transmembrane region" description="Helical" evidence="1">
    <location>
        <begin position="67"/>
        <end position="86"/>
    </location>
</feature>
<feature type="transmembrane region" description="Helical" evidence="1">
    <location>
        <begin position="151"/>
        <end position="170"/>
    </location>
</feature>
<accession>A0A8H6YIN3</accession>
<dbReference type="EMBL" id="JACAZH010000009">
    <property type="protein sequence ID" value="KAF7358655.1"/>
    <property type="molecule type" value="Genomic_DNA"/>
</dbReference>
<organism evidence="2 3">
    <name type="scientific">Mycena sanguinolenta</name>
    <dbReference type="NCBI Taxonomy" id="230812"/>
    <lineage>
        <taxon>Eukaryota</taxon>
        <taxon>Fungi</taxon>
        <taxon>Dikarya</taxon>
        <taxon>Basidiomycota</taxon>
        <taxon>Agaricomycotina</taxon>
        <taxon>Agaricomycetes</taxon>
        <taxon>Agaricomycetidae</taxon>
        <taxon>Agaricales</taxon>
        <taxon>Marasmiineae</taxon>
        <taxon>Mycenaceae</taxon>
        <taxon>Mycena</taxon>
    </lineage>
</organism>
<keyword evidence="1" id="KW-1133">Transmembrane helix</keyword>
<dbReference type="AlphaFoldDB" id="A0A8H6YIN3"/>
<protein>
    <submittedName>
        <fullName evidence="2">Uncharacterized protein</fullName>
    </submittedName>
</protein>
<proteinExistence type="predicted"/>
<name>A0A8H6YIN3_9AGAR</name>
<feature type="transmembrane region" description="Helical" evidence="1">
    <location>
        <begin position="241"/>
        <end position="263"/>
    </location>
</feature>
<keyword evidence="1" id="KW-0472">Membrane</keyword>
<dbReference type="Proteomes" id="UP000623467">
    <property type="component" value="Unassembled WGS sequence"/>
</dbReference>
<evidence type="ECO:0000256" key="1">
    <source>
        <dbReference type="SAM" id="Phobius"/>
    </source>
</evidence>